<dbReference type="InterPro" id="IPR020846">
    <property type="entry name" value="MFS_dom"/>
</dbReference>
<feature type="transmembrane region" description="Helical" evidence="6">
    <location>
        <begin position="395"/>
        <end position="414"/>
    </location>
</feature>
<dbReference type="InterPro" id="IPR005829">
    <property type="entry name" value="Sugar_transporter_CS"/>
</dbReference>
<feature type="transmembrane region" description="Helical" evidence="6">
    <location>
        <begin position="301"/>
        <end position="323"/>
    </location>
</feature>
<keyword evidence="3 6" id="KW-1133">Transmembrane helix</keyword>
<organism evidence="8 9">
    <name type="scientific">Phanerochaete sordida</name>
    <dbReference type="NCBI Taxonomy" id="48140"/>
    <lineage>
        <taxon>Eukaryota</taxon>
        <taxon>Fungi</taxon>
        <taxon>Dikarya</taxon>
        <taxon>Basidiomycota</taxon>
        <taxon>Agaricomycotina</taxon>
        <taxon>Agaricomycetes</taxon>
        <taxon>Polyporales</taxon>
        <taxon>Phanerochaetaceae</taxon>
        <taxon>Phanerochaete</taxon>
    </lineage>
</organism>
<feature type="transmembrane region" description="Helical" evidence="6">
    <location>
        <begin position="499"/>
        <end position="519"/>
    </location>
</feature>
<dbReference type="Proteomes" id="UP000703269">
    <property type="component" value="Unassembled WGS sequence"/>
</dbReference>
<dbReference type="AlphaFoldDB" id="A0A9P3GEX5"/>
<feature type="transmembrane region" description="Helical" evidence="6">
    <location>
        <begin position="192"/>
        <end position="211"/>
    </location>
</feature>
<keyword evidence="9" id="KW-1185">Reference proteome</keyword>
<sequence length="556" mass="58730">MERTSTTSVSDLPAAAHDANTSQDTLRDLPPRKGLQFWSVFVALCVCLFLSALEYTAVSTALPTIVHDLHGGDFVWIGSAYALAATAFLPAIGGLAEVFGRRTSMLISQAIFVLGSALCGAATNMSWLIAARAIQGAGSSGLLAVTNIIISDLVPLSERAMYTALVSLTWGIAAAVGPVVGGAFAQHGQWRWLFYMNLPITGVAIVLVAVFLKLPTPGGSFTDKLGRMDWIGNFLIIAASSSCVIGLTWAGVEYSWTSTQVLVPLIVGLVGIVGFFVYEATLAKEPLVPFTLISNRTVLSGYIQTFICYLVSMTTIYFLPVYYQTCLNASPTLSGMELFGLVIPLLPALILTAIAIKTTGSYRVPLWIAWVLGVAGLGVMSIIKADSPASLSIGLPILLGVSCGILSTATYFPVLAPLPVTENAHALSLLAFFRSFAGVWGITIGTAVLQTQLTKRLPSDFIAQVPGGVSLAFSLIPVVPTLSEPFRDEVKVAFAESLATIWQVTAGIGAIGLFASLAMEGLPLTSEVDSKWALDKAVRVQAAAKCDDVERVAGKQ</sequence>
<dbReference type="InterPro" id="IPR011701">
    <property type="entry name" value="MFS"/>
</dbReference>
<feature type="transmembrane region" description="Helical" evidence="6">
    <location>
        <begin position="37"/>
        <end position="62"/>
    </location>
</feature>
<dbReference type="EMBL" id="BPQB01000034">
    <property type="protein sequence ID" value="GJE93651.1"/>
    <property type="molecule type" value="Genomic_DNA"/>
</dbReference>
<feature type="transmembrane region" description="Helical" evidence="6">
    <location>
        <begin position="426"/>
        <end position="449"/>
    </location>
</feature>
<evidence type="ECO:0000256" key="2">
    <source>
        <dbReference type="ARBA" id="ARBA00022692"/>
    </source>
</evidence>
<evidence type="ECO:0000256" key="5">
    <source>
        <dbReference type="SAM" id="MobiDB-lite"/>
    </source>
</evidence>
<dbReference type="PROSITE" id="PS00216">
    <property type="entry name" value="SUGAR_TRANSPORT_1"/>
    <property type="match status" value="1"/>
</dbReference>
<comment type="subcellular location">
    <subcellularLocation>
        <location evidence="1">Membrane</location>
        <topology evidence="1">Multi-pass membrane protein</topology>
    </subcellularLocation>
</comment>
<dbReference type="InterPro" id="IPR036259">
    <property type="entry name" value="MFS_trans_sf"/>
</dbReference>
<dbReference type="OrthoDB" id="3437016at2759"/>
<dbReference type="Pfam" id="PF07690">
    <property type="entry name" value="MFS_1"/>
    <property type="match status" value="1"/>
</dbReference>
<feature type="transmembrane region" description="Helical" evidence="6">
    <location>
        <begin position="461"/>
        <end position="479"/>
    </location>
</feature>
<feature type="transmembrane region" description="Helical" evidence="6">
    <location>
        <begin position="362"/>
        <end position="383"/>
    </location>
</feature>
<proteinExistence type="predicted"/>
<dbReference type="PROSITE" id="PS50850">
    <property type="entry name" value="MFS"/>
    <property type="match status" value="1"/>
</dbReference>
<feature type="transmembrane region" description="Helical" evidence="6">
    <location>
        <begin position="231"/>
        <end position="249"/>
    </location>
</feature>
<dbReference type="PANTHER" id="PTHR23501:SF102">
    <property type="entry name" value="DRUG TRANSPORTER, PUTATIVE (AFU_ORTHOLOGUE AFUA_3G08530)-RELATED"/>
    <property type="match status" value="1"/>
</dbReference>
<evidence type="ECO:0000259" key="7">
    <source>
        <dbReference type="PROSITE" id="PS50850"/>
    </source>
</evidence>
<feature type="transmembrane region" description="Helical" evidence="6">
    <location>
        <begin position="261"/>
        <end position="281"/>
    </location>
</feature>
<feature type="compositionally biased region" description="Polar residues" evidence="5">
    <location>
        <begin position="1"/>
        <end position="10"/>
    </location>
</feature>
<feature type="transmembrane region" description="Helical" evidence="6">
    <location>
        <begin position="74"/>
        <end position="99"/>
    </location>
</feature>
<keyword evidence="2 6" id="KW-0812">Transmembrane</keyword>
<dbReference type="SUPFAM" id="SSF103473">
    <property type="entry name" value="MFS general substrate transporter"/>
    <property type="match status" value="1"/>
</dbReference>
<comment type="caution">
    <text evidence="8">The sequence shown here is derived from an EMBL/GenBank/DDBJ whole genome shotgun (WGS) entry which is preliminary data.</text>
</comment>
<feature type="transmembrane region" description="Helical" evidence="6">
    <location>
        <begin position="161"/>
        <end position="185"/>
    </location>
</feature>
<feature type="transmembrane region" description="Helical" evidence="6">
    <location>
        <begin position="335"/>
        <end position="356"/>
    </location>
</feature>
<keyword evidence="4 6" id="KW-0472">Membrane</keyword>
<feature type="domain" description="Major facilitator superfamily (MFS) profile" evidence="7">
    <location>
        <begin position="40"/>
        <end position="492"/>
    </location>
</feature>
<dbReference type="GO" id="GO:0005886">
    <property type="term" value="C:plasma membrane"/>
    <property type="evidence" value="ECO:0007669"/>
    <property type="project" value="TreeGrafter"/>
</dbReference>
<gene>
    <name evidence="8" type="ORF">PsYK624_098110</name>
</gene>
<dbReference type="PANTHER" id="PTHR23501">
    <property type="entry name" value="MAJOR FACILITATOR SUPERFAMILY"/>
    <property type="match status" value="1"/>
</dbReference>
<reference evidence="8 9" key="1">
    <citation type="submission" date="2021-08" db="EMBL/GenBank/DDBJ databases">
        <title>Draft Genome Sequence of Phanerochaete sordida strain YK-624.</title>
        <authorList>
            <person name="Mori T."/>
            <person name="Dohra H."/>
            <person name="Suzuki T."/>
            <person name="Kawagishi H."/>
            <person name="Hirai H."/>
        </authorList>
    </citation>
    <scope>NUCLEOTIDE SEQUENCE [LARGE SCALE GENOMIC DNA]</scope>
    <source>
        <strain evidence="8 9">YK-624</strain>
    </source>
</reference>
<dbReference type="PRINTS" id="PR01036">
    <property type="entry name" value="TCRTETB"/>
</dbReference>
<evidence type="ECO:0000256" key="4">
    <source>
        <dbReference type="ARBA" id="ARBA00023136"/>
    </source>
</evidence>
<evidence type="ECO:0000256" key="1">
    <source>
        <dbReference type="ARBA" id="ARBA00004141"/>
    </source>
</evidence>
<evidence type="ECO:0000313" key="8">
    <source>
        <dbReference type="EMBL" id="GJE93651.1"/>
    </source>
</evidence>
<protein>
    <submittedName>
        <fullName evidence="8">MFS general substrate transporter</fullName>
    </submittedName>
</protein>
<feature type="transmembrane region" description="Helical" evidence="6">
    <location>
        <begin position="111"/>
        <end position="134"/>
    </location>
</feature>
<accession>A0A9P3GEX5</accession>
<dbReference type="Gene3D" id="1.20.1720.10">
    <property type="entry name" value="Multidrug resistance protein D"/>
    <property type="match status" value="1"/>
</dbReference>
<evidence type="ECO:0000256" key="3">
    <source>
        <dbReference type="ARBA" id="ARBA00022989"/>
    </source>
</evidence>
<feature type="region of interest" description="Disordered" evidence="5">
    <location>
        <begin position="1"/>
        <end position="25"/>
    </location>
</feature>
<evidence type="ECO:0000313" key="9">
    <source>
        <dbReference type="Proteomes" id="UP000703269"/>
    </source>
</evidence>
<dbReference type="GO" id="GO:0022857">
    <property type="term" value="F:transmembrane transporter activity"/>
    <property type="evidence" value="ECO:0007669"/>
    <property type="project" value="InterPro"/>
</dbReference>
<evidence type="ECO:0000256" key="6">
    <source>
        <dbReference type="SAM" id="Phobius"/>
    </source>
</evidence>
<name>A0A9P3GEX5_9APHY</name>